<comment type="caution">
    <text evidence="2">The sequence shown here is derived from an EMBL/GenBank/DDBJ whole genome shotgun (WGS) entry which is preliminary data.</text>
</comment>
<dbReference type="PANTHER" id="PTHR35632:SF1">
    <property type="entry name" value="MAJOR POLLEN ALLERGEN OLE E 6-LIKE"/>
    <property type="match status" value="1"/>
</dbReference>
<dbReference type="AlphaFoldDB" id="A0AAV5HM33"/>
<gene>
    <name evidence="2" type="ORF">SLEP1_g1068</name>
</gene>
<evidence type="ECO:0000313" key="2">
    <source>
        <dbReference type="EMBL" id="GKU86556.1"/>
    </source>
</evidence>
<keyword evidence="1" id="KW-0732">Signal</keyword>
<sequence>MANKLVAIFLSCLVVAAAMYVPAAAQAAGTSDDDFRSCFNNCHSGCTTGGSGNTFCEMKCDADCVAKEAAAKLNLLRP</sequence>
<organism evidence="2 3">
    <name type="scientific">Rubroshorea leprosula</name>
    <dbReference type="NCBI Taxonomy" id="152421"/>
    <lineage>
        <taxon>Eukaryota</taxon>
        <taxon>Viridiplantae</taxon>
        <taxon>Streptophyta</taxon>
        <taxon>Embryophyta</taxon>
        <taxon>Tracheophyta</taxon>
        <taxon>Spermatophyta</taxon>
        <taxon>Magnoliopsida</taxon>
        <taxon>eudicotyledons</taxon>
        <taxon>Gunneridae</taxon>
        <taxon>Pentapetalae</taxon>
        <taxon>rosids</taxon>
        <taxon>malvids</taxon>
        <taxon>Malvales</taxon>
        <taxon>Dipterocarpaceae</taxon>
        <taxon>Rubroshorea</taxon>
    </lineage>
</organism>
<feature type="chain" id="PRO_5043327317" evidence="1">
    <location>
        <begin position="19"/>
        <end position="78"/>
    </location>
</feature>
<accession>A0AAV5HM33</accession>
<dbReference type="SUPFAM" id="SSF111388">
    <property type="entry name" value="Pollen allergen ole e 6"/>
    <property type="match status" value="1"/>
</dbReference>
<keyword evidence="3" id="KW-1185">Reference proteome</keyword>
<name>A0AAV5HM33_9ROSI</name>
<feature type="signal peptide" evidence="1">
    <location>
        <begin position="1"/>
        <end position="18"/>
    </location>
</feature>
<reference evidence="2 3" key="1">
    <citation type="journal article" date="2021" name="Commun. Biol.">
        <title>The genome of Shorea leprosula (Dipterocarpaceae) highlights the ecological relevance of drought in aseasonal tropical rainforests.</title>
        <authorList>
            <person name="Ng K.K.S."/>
            <person name="Kobayashi M.J."/>
            <person name="Fawcett J.A."/>
            <person name="Hatakeyama M."/>
            <person name="Paape T."/>
            <person name="Ng C.H."/>
            <person name="Ang C.C."/>
            <person name="Tnah L.H."/>
            <person name="Lee C.T."/>
            <person name="Nishiyama T."/>
            <person name="Sese J."/>
            <person name="O'Brien M.J."/>
            <person name="Copetti D."/>
            <person name="Mohd Noor M.I."/>
            <person name="Ong R.C."/>
            <person name="Putra M."/>
            <person name="Sireger I.Z."/>
            <person name="Indrioko S."/>
            <person name="Kosugi Y."/>
            <person name="Izuno A."/>
            <person name="Isagi Y."/>
            <person name="Lee S.L."/>
            <person name="Shimizu K.K."/>
        </authorList>
    </citation>
    <scope>NUCLEOTIDE SEQUENCE [LARGE SCALE GENOMIC DNA]</scope>
    <source>
        <strain evidence="2">214</strain>
    </source>
</reference>
<dbReference type="Gene3D" id="1.10.287.720">
    <property type="entry name" value="Pollen allergen ole e 6"/>
    <property type="match status" value="1"/>
</dbReference>
<evidence type="ECO:0000313" key="3">
    <source>
        <dbReference type="Proteomes" id="UP001054252"/>
    </source>
</evidence>
<dbReference type="InterPro" id="IPR015333">
    <property type="entry name" value="Pollen_allergen_ole-e-6"/>
</dbReference>
<protein>
    <submittedName>
        <fullName evidence="2">Uncharacterized protein</fullName>
    </submittedName>
</protein>
<dbReference type="InterPro" id="IPR036466">
    <property type="entry name" value="Pollen_allergen_ole-e-6_sf"/>
</dbReference>
<proteinExistence type="predicted"/>
<dbReference type="PANTHER" id="PTHR35632">
    <property type="entry name" value="MAJOR POLLEN ALLERGEN OLE E 6-LIKE"/>
    <property type="match status" value="1"/>
</dbReference>
<evidence type="ECO:0000256" key="1">
    <source>
        <dbReference type="SAM" id="SignalP"/>
    </source>
</evidence>
<dbReference type="Proteomes" id="UP001054252">
    <property type="component" value="Unassembled WGS sequence"/>
</dbReference>
<dbReference type="Pfam" id="PF09253">
    <property type="entry name" value="Ole_e_6"/>
    <property type="match status" value="1"/>
</dbReference>
<dbReference type="EMBL" id="BPVZ01000001">
    <property type="protein sequence ID" value="GKU86556.1"/>
    <property type="molecule type" value="Genomic_DNA"/>
</dbReference>